<proteinExistence type="inferred from homology"/>
<evidence type="ECO:0000256" key="2">
    <source>
        <dbReference type="SAM" id="MobiDB-lite"/>
    </source>
</evidence>
<dbReference type="SMART" id="SM01359">
    <property type="entry name" value="A2M_N_2"/>
    <property type="match status" value="1"/>
</dbReference>
<evidence type="ECO:0000259" key="5">
    <source>
        <dbReference type="SMART" id="SM01360"/>
    </source>
</evidence>
<dbReference type="InterPro" id="IPR002890">
    <property type="entry name" value="MG2"/>
</dbReference>
<keyword evidence="3" id="KW-0732">Signal</keyword>
<dbReference type="Gene3D" id="2.60.40.1930">
    <property type="match status" value="1"/>
</dbReference>
<dbReference type="PANTHER" id="PTHR40094:SF1">
    <property type="entry name" value="UBIQUITIN DOMAIN-CONTAINING PROTEIN"/>
    <property type="match status" value="1"/>
</dbReference>
<evidence type="ECO:0000256" key="1">
    <source>
        <dbReference type="ARBA" id="ARBA00010556"/>
    </source>
</evidence>
<dbReference type="SMART" id="SM01360">
    <property type="entry name" value="A2M"/>
    <property type="match status" value="1"/>
</dbReference>
<dbReference type="InterPro" id="IPR001599">
    <property type="entry name" value="Macroglobln_a2"/>
</dbReference>
<feature type="region of interest" description="Disordered" evidence="2">
    <location>
        <begin position="1015"/>
        <end position="1038"/>
    </location>
</feature>
<geneLocation type="plasmid" evidence="6 7">
    <name>pDAETH-1</name>
</geneLocation>
<comment type="similarity">
    <text evidence="1">Belongs to the protease inhibitor I39 (alpha-2-macroglobulin) family. Bacterial alpha-2-macroglobulin subfamily.</text>
</comment>
<dbReference type="PANTHER" id="PTHR40094">
    <property type="entry name" value="ALPHA-2-MACROGLOBULIN HOMOLOG"/>
    <property type="match status" value="1"/>
</dbReference>
<gene>
    <name evidence="6" type="ORF">DAETH_35060</name>
</gene>
<feature type="chain" id="PRO_5047121777" description="Alpha-2-macroglobulin" evidence="3">
    <location>
        <begin position="23"/>
        <end position="1512"/>
    </location>
</feature>
<evidence type="ECO:0000256" key="3">
    <source>
        <dbReference type="SAM" id="SignalP"/>
    </source>
</evidence>
<evidence type="ECO:0008006" key="8">
    <source>
        <dbReference type="Google" id="ProtNLM"/>
    </source>
</evidence>
<name>A0ABN6RPI1_9DEIO</name>
<dbReference type="Pfam" id="PF17973">
    <property type="entry name" value="bMG10"/>
    <property type="match status" value="1"/>
</dbReference>
<feature type="signal peptide" evidence="3">
    <location>
        <begin position="1"/>
        <end position="22"/>
    </location>
</feature>
<dbReference type="Proteomes" id="UP001064971">
    <property type="component" value="Plasmid pDAETH-1"/>
</dbReference>
<organism evidence="6 7">
    <name type="scientific">Deinococcus aetherius</name>
    <dbReference type="NCBI Taxonomy" id="200252"/>
    <lineage>
        <taxon>Bacteria</taxon>
        <taxon>Thermotogati</taxon>
        <taxon>Deinococcota</taxon>
        <taxon>Deinococci</taxon>
        <taxon>Deinococcales</taxon>
        <taxon>Deinococcaceae</taxon>
        <taxon>Deinococcus</taxon>
    </lineage>
</organism>
<keyword evidence="6" id="KW-0614">Plasmid</keyword>
<dbReference type="InterPro" id="IPR041246">
    <property type="entry name" value="Bact_MG10"/>
</dbReference>
<dbReference type="Pfam" id="PF07703">
    <property type="entry name" value="A2M_BRD"/>
    <property type="match status" value="1"/>
</dbReference>
<dbReference type="EMBL" id="AP026561">
    <property type="protein sequence ID" value="BDP43537.1"/>
    <property type="molecule type" value="Genomic_DNA"/>
</dbReference>
<evidence type="ECO:0000313" key="6">
    <source>
        <dbReference type="EMBL" id="BDP43537.1"/>
    </source>
</evidence>
<dbReference type="RefSeq" id="WP_264778014.1">
    <property type="nucleotide sequence ID" value="NZ_AP026561.1"/>
</dbReference>
<keyword evidence="7" id="KW-1185">Reference proteome</keyword>
<sequence length="1512" mass="158013">MPRLSLRALLLLTACLGASARADVTVAPTPLYASPALGGAPVLTLPSGKPVTVLRTSEGERPVVTIPYGERVLYGRAGNVKSTPESVRLSGPQWYVPPQPSARPVTLFLNRESNAPSGQGTDWEVRVLPLAPATPGEVSLRTTGGALRTVRVRLAGDRAAVPLERLSPGRYLVTASRADAPASVLDAEVLEVTDLALTALTTPAGVWVWAARLDDGRVLPGVRLRAVASLLNDEGRTVSSRPLPPVTTDSRGLAFLPHRDRERLAVYGDAAPGGVTQRAVLGAGEFGLWTGDETRARALIQTDKPVYRPGETLRGLAVAYRLGPGTRVPYRGPVTVRLVDDGYPALTLARRSATADANGLVGFEFPLPEDVRVGEYRVEVEVPGPSTPGNPAPAPDIASLPVRVQAFVKPQFTLDLGGPAEVVSGEPLPVNARAELYAGGGATVRADAYLGGGYERGTLWPGAVDTGNPYERFGLETESWDYWRSSPSLDPGQKPAARLDIASGKGQTTLRPTATGGVPRVYTVVVRARDEYGRDVLASREVTVHPAGLKFELPGFPNQTGEEVRARVLVRQVGKGAPLAGRPVAVTVVRAYSEAVQVGGRTESRDREEVVSRREERSGAGGALDLAFRVGKPGAYLVRLSARDAAGRPVRATFQAAFVPEPARIEQGRTLGLSADRTRYAVGDTARLTLRTNLPTGTPVLLSANAEGRVTPRLVRVTGPEMRLEWKVTPDLAPGLTFSAAAVFGADSLRSGTDLLYVPRTDRQLDVTVTSGKATLRPGEETTLTVSTRQGGRPVPALVTLAVVNEAVYALAGDPSPDPWRLLWGASYPDVQVYSTAGAPADGGGGGGGGAEGGVPRQDLREVALFRTVTTGQDGTARVRVRLPEALGPYRVSARALTRGGGAGETRGEVRAELPFALRLARPRVLTQGDTGRAAVSVLDRTGPGGAAGQGNVTLGLGVGGKETTRVLPLKAGAATALLPLTAPGTGRNVLLDAWAQRGTNRDALRETLPLREAGPRTLLTRSGAQAGPGTQTDPLTRPGGAAVESLVVDLAATPLQAALTGLDAWLADPEERWVTTDGVAARLGANLDLAAMGTRLGWPDVAGRALGQARRDLASLLALRGQEGWGWTAGSAPTAEMTARALGALTQAKGVGLTDAATLTVAADDARRLLAKAGTGEPDRVLLAATLARAGDPTAAFRLARSGGPADPADAAQLAAVLAPVAPDLARPLYTRARRGARTTTTGTLVLGDAGGWRGDTEPTALLLEAAAALGQRADIPPLTGALLDRKTGAAWPGPLATGAALRALRRVVEGETAGQRPGEVTLRVGPWEKTVRVGAPLRVVVPPEAVKAGGALTLQGDGPFAFRRELRVRAGGTAPAAPSLVHVERQYDRTRVERDGVVTVTLTVRADVGTRHLRVTDPLPGGLEAVDDRPFAYPGSVNPPRSGTVAWAERSLYDDRAVFYLERVAPGVTTIRYQLRALAPGRYTAPAPRVDFAGGGVPAVGSAEAVEVLE</sequence>
<dbReference type="InterPro" id="IPR011625">
    <property type="entry name" value="A2M_N_BRD"/>
</dbReference>
<evidence type="ECO:0000259" key="4">
    <source>
        <dbReference type="SMART" id="SM01359"/>
    </source>
</evidence>
<evidence type="ECO:0000313" key="7">
    <source>
        <dbReference type="Proteomes" id="UP001064971"/>
    </source>
</evidence>
<accession>A0ABN6RPI1</accession>
<dbReference type="InterPro" id="IPR051802">
    <property type="entry name" value="YfhM-like"/>
</dbReference>
<reference evidence="6" key="1">
    <citation type="submission" date="2022-07" db="EMBL/GenBank/DDBJ databases">
        <title>Complete Genome Sequence of the Radioresistant Bacterium Deinococcus aetherius ST0316, Isolated from the Air Dust collected in Lower Stratosphere above Japan.</title>
        <authorList>
            <person name="Satoh K."/>
            <person name="Hagiwara K."/>
            <person name="Katsumata K."/>
            <person name="Kubo A."/>
            <person name="Yokobori S."/>
            <person name="Yamagishi A."/>
            <person name="Oono Y."/>
            <person name="Narumi I."/>
        </authorList>
    </citation>
    <scope>NUCLEOTIDE SEQUENCE</scope>
    <source>
        <strain evidence="6">ST0316</strain>
        <plasmid evidence="6">pDAETH-1</plasmid>
    </source>
</reference>
<protein>
    <recommendedName>
        <fullName evidence="8">Alpha-2-macroglobulin</fullName>
    </recommendedName>
</protein>
<feature type="compositionally biased region" description="Polar residues" evidence="2">
    <location>
        <begin position="1020"/>
        <end position="1035"/>
    </location>
</feature>
<feature type="domain" description="Alpha-2-macroglobulin bait region" evidence="4">
    <location>
        <begin position="671"/>
        <end position="811"/>
    </location>
</feature>
<dbReference type="Pfam" id="PF01835">
    <property type="entry name" value="MG2"/>
    <property type="match status" value="1"/>
</dbReference>
<feature type="domain" description="Alpha-2-macroglobulin" evidence="5">
    <location>
        <begin position="863"/>
        <end position="955"/>
    </location>
</feature>
<dbReference type="Pfam" id="PF00207">
    <property type="entry name" value="A2M"/>
    <property type="match status" value="1"/>
</dbReference>